<evidence type="ECO:0000256" key="1">
    <source>
        <dbReference type="SAM" id="SignalP"/>
    </source>
</evidence>
<dbReference type="EMBL" id="NCVQ01000010">
    <property type="protein sequence ID" value="PWZ06407.1"/>
    <property type="molecule type" value="Genomic_DNA"/>
</dbReference>
<dbReference type="PANTHER" id="PTHR35547:SF17">
    <property type="match status" value="1"/>
</dbReference>
<sequence>MARGIAAVPVMLLLVIAFLAASGGASRPLEVDGDALLLSLPGTTEAEAVPGDGVLQLPRKMYLKQLRAGPSCGTNSSNGGCPHSP</sequence>
<dbReference type="AlphaFoldDB" id="A0A3L6DE54"/>
<name>A0A3L6DE54_MAIZE</name>
<gene>
    <name evidence="2" type="ORF">Zm00014a_034071</name>
</gene>
<comment type="caution">
    <text evidence="2">The sequence shown here is derived from an EMBL/GenBank/DDBJ whole genome shotgun (WGS) entry which is preliminary data.</text>
</comment>
<dbReference type="OMA" id="LPRQMHL"/>
<accession>A0A3L6DE54</accession>
<dbReference type="PANTHER" id="PTHR35547">
    <property type="entry name" value="OS06G0249350 PROTEIN-RELATED"/>
    <property type="match status" value="1"/>
</dbReference>
<keyword evidence="1" id="KW-0732">Signal</keyword>
<dbReference type="ExpressionAtlas" id="A0A3L6DE54">
    <property type="expression patterns" value="baseline"/>
</dbReference>
<dbReference type="Proteomes" id="UP000251960">
    <property type="component" value="Chromosome 9"/>
</dbReference>
<organism evidence="2 3">
    <name type="scientific">Zea mays</name>
    <name type="common">Maize</name>
    <dbReference type="NCBI Taxonomy" id="4577"/>
    <lineage>
        <taxon>Eukaryota</taxon>
        <taxon>Viridiplantae</taxon>
        <taxon>Streptophyta</taxon>
        <taxon>Embryophyta</taxon>
        <taxon>Tracheophyta</taxon>
        <taxon>Spermatophyta</taxon>
        <taxon>Magnoliopsida</taxon>
        <taxon>Liliopsida</taxon>
        <taxon>Poales</taxon>
        <taxon>Poaceae</taxon>
        <taxon>PACMAD clade</taxon>
        <taxon>Panicoideae</taxon>
        <taxon>Andropogonodae</taxon>
        <taxon>Andropogoneae</taxon>
        <taxon>Tripsacinae</taxon>
        <taxon>Zea</taxon>
    </lineage>
</organism>
<reference evidence="2 3" key="1">
    <citation type="journal article" date="2018" name="Nat. Genet.">
        <title>Extensive intraspecific gene order and gene structural variations between Mo17 and other maize genomes.</title>
        <authorList>
            <person name="Sun S."/>
            <person name="Zhou Y."/>
            <person name="Chen J."/>
            <person name="Shi J."/>
            <person name="Zhao H."/>
            <person name="Zhao H."/>
            <person name="Song W."/>
            <person name="Zhang M."/>
            <person name="Cui Y."/>
            <person name="Dong X."/>
            <person name="Liu H."/>
            <person name="Ma X."/>
            <person name="Jiao Y."/>
            <person name="Wang B."/>
            <person name="Wei X."/>
            <person name="Stein J.C."/>
            <person name="Glaubitz J.C."/>
            <person name="Lu F."/>
            <person name="Yu G."/>
            <person name="Liang C."/>
            <person name="Fengler K."/>
            <person name="Li B."/>
            <person name="Rafalski A."/>
            <person name="Schnable P.S."/>
            <person name="Ware D.H."/>
            <person name="Buckler E.S."/>
            <person name="Lai J."/>
        </authorList>
    </citation>
    <scope>NUCLEOTIDE SEQUENCE [LARGE SCALE GENOMIC DNA]</scope>
    <source>
        <strain evidence="3">cv. Missouri 17</strain>
        <tissue evidence="2">Seedling</tissue>
    </source>
</reference>
<evidence type="ECO:0000313" key="2">
    <source>
        <dbReference type="EMBL" id="PWZ06407.1"/>
    </source>
</evidence>
<feature type="signal peptide" evidence="1">
    <location>
        <begin position="1"/>
        <end position="25"/>
    </location>
</feature>
<evidence type="ECO:0000313" key="3">
    <source>
        <dbReference type="Proteomes" id="UP000251960"/>
    </source>
</evidence>
<protein>
    <submittedName>
        <fullName evidence="2">Uncharacterized protein</fullName>
    </submittedName>
</protein>
<feature type="chain" id="PRO_5018622374" evidence="1">
    <location>
        <begin position="26"/>
        <end position="85"/>
    </location>
</feature>
<proteinExistence type="predicted"/>